<feature type="compositionally biased region" description="Basic residues" evidence="1">
    <location>
        <begin position="1"/>
        <end position="12"/>
    </location>
</feature>
<sequence length="149" mass="16854">MSSHHRRSRSSRHHSEPSVENQDSNSNNSTGIINIITSKKQGINTFANDGSFLELFKKKMEEEAKGETSGTSDGEGNKNDDDKLKKLESSVKRRGNKILKTGMVKKQKTEDPDEEPPPQSDAWTRYMAEVKKYRQQACDEDGKTRPLVK</sequence>
<name>A0A8X6JBI9_TRICU</name>
<feature type="region of interest" description="Disordered" evidence="1">
    <location>
        <begin position="61"/>
        <end position="122"/>
    </location>
</feature>
<dbReference type="PANTHER" id="PTHR34753:SF1">
    <property type="entry name" value="TELOMERASE RNA COMPONENT INTERACTING RNASE"/>
    <property type="match status" value="1"/>
</dbReference>
<dbReference type="PANTHER" id="PTHR34753">
    <property type="entry name" value="TELOMERASE RNA COMPONENT INTERACTING RNASE"/>
    <property type="match status" value="1"/>
</dbReference>
<organism evidence="2 3">
    <name type="scientific">Trichonephila clavata</name>
    <name type="common">Joro spider</name>
    <name type="synonym">Nephila clavata</name>
    <dbReference type="NCBI Taxonomy" id="2740835"/>
    <lineage>
        <taxon>Eukaryota</taxon>
        <taxon>Metazoa</taxon>
        <taxon>Ecdysozoa</taxon>
        <taxon>Arthropoda</taxon>
        <taxon>Chelicerata</taxon>
        <taxon>Arachnida</taxon>
        <taxon>Araneae</taxon>
        <taxon>Araneomorphae</taxon>
        <taxon>Entelegynae</taxon>
        <taxon>Araneoidea</taxon>
        <taxon>Nephilidae</taxon>
        <taxon>Trichonephila</taxon>
    </lineage>
</organism>
<evidence type="ECO:0000313" key="2">
    <source>
        <dbReference type="EMBL" id="GFR18893.1"/>
    </source>
</evidence>
<proteinExistence type="predicted"/>
<feature type="compositionally biased region" description="Basic and acidic residues" evidence="1">
    <location>
        <begin position="75"/>
        <end position="91"/>
    </location>
</feature>
<dbReference type="GO" id="GO:0008409">
    <property type="term" value="F:5'-3' exonuclease activity"/>
    <property type="evidence" value="ECO:0007669"/>
    <property type="project" value="InterPro"/>
</dbReference>
<dbReference type="OrthoDB" id="5983145at2759"/>
<reference evidence="2" key="1">
    <citation type="submission" date="2020-07" db="EMBL/GenBank/DDBJ databases">
        <title>Multicomponent nature underlies the extraordinary mechanical properties of spider dragline silk.</title>
        <authorList>
            <person name="Kono N."/>
            <person name="Nakamura H."/>
            <person name="Mori M."/>
            <person name="Yoshida Y."/>
            <person name="Ohtoshi R."/>
            <person name="Malay A.D."/>
            <person name="Moran D.A.P."/>
            <person name="Tomita M."/>
            <person name="Numata K."/>
            <person name="Arakawa K."/>
        </authorList>
    </citation>
    <scope>NUCLEOTIDE SEQUENCE</scope>
</reference>
<gene>
    <name evidence="2" type="ORF">TNCT_658311</name>
</gene>
<accession>A0A8X6JBI9</accession>
<dbReference type="GO" id="GO:0008408">
    <property type="term" value="F:3'-5' exonuclease activity"/>
    <property type="evidence" value="ECO:0007669"/>
    <property type="project" value="InterPro"/>
</dbReference>
<keyword evidence="3" id="KW-1185">Reference proteome</keyword>
<dbReference type="InterPro" id="IPR038838">
    <property type="entry name" value="TRIR"/>
</dbReference>
<dbReference type="AlphaFoldDB" id="A0A8X6JBI9"/>
<evidence type="ECO:0008006" key="4">
    <source>
        <dbReference type="Google" id="ProtNLM"/>
    </source>
</evidence>
<dbReference type="Proteomes" id="UP000887116">
    <property type="component" value="Unassembled WGS sequence"/>
</dbReference>
<feature type="region of interest" description="Disordered" evidence="1">
    <location>
        <begin position="1"/>
        <end position="32"/>
    </location>
</feature>
<protein>
    <recommendedName>
        <fullName evidence="4">Telomerase RNA component interacting RNase</fullName>
    </recommendedName>
</protein>
<comment type="caution">
    <text evidence="2">The sequence shown here is derived from an EMBL/GenBank/DDBJ whole genome shotgun (WGS) entry which is preliminary data.</text>
</comment>
<evidence type="ECO:0000313" key="3">
    <source>
        <dbReference type="Proteomes" id="UP000887116"/>
    </source>
</evidence>
<evidence type="ECO:0000256" key="1">
    <source>
        <dbReference type="SAM" id="MobiDB-lite"/>
    </source>
</evidence>
<dbReference type="EMBL" id="BMAO01027688">
    <property type="protein sequence ID" value="GFR18893.1"/>
    <property type="molecule type" value="Genomic_DNA"/>
</dbReference>